<dbReference type="AlphaFoldDB" id="A0A4Z2E380"/>
<evidence type="ECO:0000313" key="2">
    <source>
        <dbReference type="EMBL" id="TNN22832.1"/>
    </source>
</evidence>
<proteinExistence type="predicted"/>
<accession>A0A4Z2E380</accession>
<evidence type="ECO:0000313" key="3">
    <source>
        <dbReference type="Proteomes" id="UP000314294"/>
    </source>
</evidence>
<name>A0A4Z2E380_9TELE</name>
<evidence type="ECO:0000256" key="1">
    <source>
        <dbReference type="SAM" id="MobiDB-lite"/>
    </source>
</evidence>
<dbReference type="Proteomes" id="UP000314294">
    <property type="component" value="Unassembled WGS sequence"/>
</dbReference>
<feature type="compositionally biased region" description="Basic and acidic residues" evidence="1">
    <location>
        <begin position="29"/>
        <end position="44"/>
    </location>
</feature>
<comment type="caution">
    <text evidence="2">The sequence shown here is derived from an EMBL/GenBank/DDBJ whole genome shotgun (WGS) entry which is preliminary data.</text>
</comment>
<sequence>MKTSGITEREERGTAARDRWASGLMSEGNRGEPRGTKGTQEDSRGPSGPSPSSAAPEPLPREQVCRLAVVEPMKTRGILGRMKHHAMLTASC</sequence>
<feature type="compositionally biased region" description="Low complexity" evidence="1">
    <location>
        <begin position="45"/>
        <end position="56"/>
    </location>
</feature>
<feature type="region of interest" description="Disordered" evidence="1">
    <location>
        <begin position="1"/>
        <end position="63"/>
    </location>
</feature>
<reference evidence="2 3" key="1">
    <citation type="submission" date="2019-03" db="EMBL/GenBank/DDBJ databases">
        <title>First draft genome of Liparis tanakae, snailfish: a comprehensive survey of snailfish specific genes.</title>
        <authorList>
            <person name="Kim W."/>
            <person name="Song I."/>
            <person name="Jeong J.-H."/>
            <person name="Kim D."/>
            <person name="Kim S."/>
            <person name="Ryu S."/>
            <person name="Song J.Y."/>
            <person name="Lee S.K."/>
        </authorList>
    </citation>
    <scope>NUCLEOTIDE SEQUENCE [LARGE SCALE GENOMIC DNA]</scope>
    <source>
        <tissue evidence="2">Muscle</tissue>
    </source>
</reference>
<feature type="compositionally biased region" description="Basic and acidic residues" evidence="1">
    <location>
        <begin position="7"/>
        <end position="20"/>
    </location>
</feature>
<keyword evidence="3" id="KW-1185">Reference proteome</keyword>
<dbReference type="EMBL" id="SRLO01020814">
    <property type="protein sequence ID" value="TNN22832.1"/>
    <property type="molecule type" value="Genomic_DNA"/>
</dbReference>
<gene>
    <name evidence="2" type="ORF">EYF80_067052</name>
</gene>
<protein>
    <submittedName>
        <fullName evidence="2">Uncharacterized protein</fullName>
    </submittedName>
</protein>
<organism evidence="2 3">
    <name type="scientific">Liparis tanakae</name>
    <name type="common">Tanaka's snailfish</name>
    <dbReference type="NCBI Taxonomy" id="230148"/>
    <lineage>
        <taxon>Eukaryota</taxon>
        <taxon>Metazoa</taxon>
        <taxon>Chordata</taxon>
        <taxon>Craniata</taxon>
        <taxon>Vertebrata</taxon>
        <taxon>Euteleostomi</taxon>
        <taxon>Actinopterygii</taxon>
        <taxon>Neopterygii</taxon>
        <taxon>Teleostei</taxon>
        <taxon>Neoteleostei</taxon>
        <taxon>Acanthomorphata</taxon>
        <taxon>Eupercaria</taxon>
        <taxon>Perciformes</taxon>
        <taxon>Cottioidei</taxon>
        <taxon>Cottales</taxon>
        <taxon>Liparidae</taxon>
        <taxon>Liparis</taxon>
    </lineage>
</organism>